<proteinExistence type="predicted"/>
<dbReference type="Proteomes" id="UP000321353">
    <property type="component" value="Chromosome"/>
</dbReference>
<protein>
    <submittedName>
        <fullName evidence="1">Uncharacterized protein</fullName>
    </submittedName>
</protein>
<evidence type="ECO:0000313" key="1">
    <source>
        <dbReference type="EMBL" id="QEF99715.1"/>
    </source>
</evidence>
<dbReference type="KEGG" id="smam:Mal15_37810"/>
<accession>A0A5B9MJD9</accession>
<gene>
    <name evidence="1" type="ORF">Mal15_37810</name>
</gene>
<organism evidence="1 2">
    <name type="scientific">Stieleria maiorica</name>
    <dbReference type="NCBI Taxonomy" id="2795974"/>
    <lineage>
        <taxon>Bacteria</taxon>
        <taxon>Pseudomonadati</taxon>
        <taxon>Planctomycetota</taxon>
        <taxon>Planctomycetia</taxon>
        <taxon>Pirellulales</taxon>
        <taxon>Pirellulaceae</taxon>
        <taxon>Stieleria</taxon>
    </lineage>
</organism>
<keyword evidence="2" id="KW-1185">Reference proteome</keyword>
<sequence length="91" mass="10207">MTNERNGDAIVAESFLDVRAKLLEVAATLDRIDRACQSGTLQEPAQSKRDLLNAATKIVLSDAPNRAEQLQQLFSREYDADWRRQFGITAN</sequence>
<dbReference type="AlphaFoldDB" id="A0A5B9MJD9"/>
<name>A0A5B9MJD9_9BACT</name>
<evidence type="ECO:0000313" key="2">
    <source>
        <dbReference type="Proteomes" id="UP000321353"/>
    </source>
</evidence>
<dbReference type="EMBL" id="CP036264">
    <property type="protein sequence ID" value="QEF99715.1"/>
    <property type="molecule type" value="Genomic_DNA"/>
</dbReference>
<dbReference type="RefSeq" id="WP_147869076.1">
    <property type="nucleotide sequence ID" value="NZ_CP036264.1"/>
</dbReference>
<reference evidence="1 2" key="1">
    <citation type="submission" date="2019-02" db="EMBL/GenBank/DDBJ databases">
        <title>Planctomycetal bacteria perform biofilm scaping via a novel small molecule.</title>
        <authorList>
            <person name="Jeske O."/>
            <person name="Boedeker C."/>
            <person name="Wiegand S."/>
            <person name="Breitling P."/>
            <person name="Kallscheuer N."/>
            <person name="Jogler M."/>
            <person name="Rohde M."/>
            <person name="Petersen J."/>
            <person name="Medema M.H."/>
            <person name="Surup F."/>
            <person name="Jogler C."/>
        </authorList>
    </citation>
    <scope>NUCLEOTIDE SEQUENCE [LARGE SCALE GENOMIC DNA]</scope>
    <source>
        <strain evidence="1 2">Mal15</strain>
    </source>
</reference>